<protein>
    <submittedName>
        <fullName evidence="1">Uncharacterized protein</fullName>
    </submittedName>
</protein>
<gene>
    <name evidence="1" type="ORF">A2Y82_03375</name>
</gene>
<dbReference type="EMBL" id="MHHZ01000023">
    <property type="protein sequence ID" value="OGY40887.1"/>
    <property type="molecule type" value="Genomic_DNA"/>
</dbReference>
<sequence>MVSPFTAQESAAQKIDRDRGISSNEIFMEKIQSPWLDEAKDGEIKASKQYKPELIEDDKKWLSEAEAKRKWDTEEEILAKFSLMEVFNELGAESGFMIIPLGRFDQYKSTNDFIINFPESEKKNKNLGIEVGVAMDEDRQIQNSERNIKAILHGNLEPAVSQEKLKYVEDEELTKEVIPKIRIIVIKENVDKIAKWAIKLKEKTLTMEERKALDALNGEIEAQILLQIRNNIDALNKYINRERMISGSNKMKIEEANKFAEKLRDLRSNF</sequence>
<organism evidence="1 2">
    <name type="scientific">Candidatus Buchananbacteria bacterium RBG_13_36_9</name>
    <dbReference type="NCBI Taxonomy" id="1797530"/>
    <lineage>
        <taxon>Bacteria</taxon>
        <taxon>Candidatus Buchananiibacteriota</taxon>
    </lineage>
</organism>
<evidence type="ECO:0000313" key="2">
    <source>
        <dbReference type="Proteomes" id="UP000176498"/>
    </source>
</evidence>
<dbReference type="Proteomes" id="UP000176498">
    <property type="component" value="Unassembled WGS sequence"/>
</dbReference>
<proteinExistence type="predicted"/>
<reference evidence="1 2" key="1">
    <citation type="journal article" date="2016" name="Nat. Commun.">
        <title>Thousands of microbial genomes shed light on interconnected biogeochemical processes in an aquifer system.</title>
        <authorList>
            <person name="Anantharaman K."/>
            <person name="Brown C.T."/>
            <person name="Hug L.A."/>
            <person name="Sharon I."/>
            <person name="Castelle C.J."/>
            <person name="Probst A.J."/>
            <person name="Thomas B.C."/>
            <person name="Singh A."/>
            <person name="Wilkins M.J."/>
            <person name="Karaoz U."/>
            <person name="Brodie E.L."/>
            <person name="Williams K.H."/>
            <person name="Hubbard S.S."/>
            <person name="Banfield J.F."/>
        </authorList>
    </citation>
    <scope>NUCLEOTIDE SEQUENCE [LARGE SCALE GENOMIC DNA]</scope>
</reference>
<comment type="caution">
    <text evidence="1">The sequence shown here is derived from an EMBL/GenBank/DDBJ whole genome shotgun (WGS) entry which is preliminary data.</text>
</comment>
<accession>A0A1G1XNG7</accession>
<evidence type="ECO:0000313" key="1">
    <source>
        <dbReference type="EMBL" id="OGY40887.1"/>
    </source>
</evidence>
<name>A0A1G1XNG7_9BACT</name>
<dbReference type="AlphaFoldDB" id="A0A1G1XNG7"/>